<evidence type="ECO:0000256" key="1">
    <source>
        <dbReference type="SAM" id="Phobius"/>
    </source>
</evidence>
<name>A0A1R3VCM3_9HYPH</name>
<dbReference type="AlphaFoldDB" id="A0A1R3VCM3"/>
<sequence>MGERGEEYLPEWIAGHLSDDPVIAGDISARILNMKYVGVPSRGMRRSQRKEASIEGGGEVLEAPSTRAITVIFPDATPIMVLAVLALSVLLLLGVAGSGLLDEAVASTL</sequence>
<protein>
    <submittedName>
        <fullName evidence="2">Uncharacterized protein</fullName>
    </submittedName>
</protein>
<gene>
    <name evidence="2" type="ORF">BQ8794_250002</name>
</gene>
<keyword evidence="3" id="KW-1185">Reference proteome</keyword>
<keyword evidence="1" id="KW-1133">Transmembrane helix</keyword>
<proteinExistence type="predicted"/>
<reference evidence="3" key="1">
    <citation type="submission" date="2017-01" db="EMBL/GenBank/DDBJ databases">
        <authorList>
            <person name="Brunel B."/>
        </authorList>
    </citation>
    <scope>NUCLEOTIDE SEQUENCE [LARGE SCALE GENOMIC DNA]</scope>
</reference>
<keyword evidence="1" id="KW-0472">Membrane</keyword>
<accession>A0A1R3VCM3</accession>
<evidence type="ECO:0000313" key="3">
    <source>
        <dbReference type="Proteomes" id="UP000188388"/>
    </source>
</evidence>
<dbReference type="EMBL" id="FTPD01000018">
    <property type="protein sequence ID" value="SIT56130.1"/>
    <property type="molecule type" value="Genomic_DNA"/>
</dbReference>
<dbReference type="RefSeq" id="WP_077379123.1">
    <property type="nucleotide sequence ID" value="NZ_FTPD01000018.1"/>
</dbReference>
<evidence type="ECO:0000313" key="2">
    <source>
        <dbReference type="EMBL" id="SIT56130.1"/>
    </source>
</evidence>
<keyword evidence="1" id="KW-0812">Transmembrane</keyword>
<dbReference type="Proteomes" id="UP000188388">
    <property type="component" value="Unassembled WGS sequence"/>
</dbReference>
<feature type="transmembrane region" description="Helical" evidence="1">
    <location>
        <begin position="79"/>
        <end position="101"/>
    </location>
</feature>
<dbReference type="STRING" id="1631249.BQ8794_250002"/>
<organism evidence="2 3">
    <name type="scientific">Mesorhizobium prunaredense</name>
    <dbReference type="NCBI Taxonomy" id="1631249"/>
    <lineage>
        <taxon>Bacteria</taxon>
        <taxon>Pseudomonadati</taxon>
        <taxon>Pseudomonadota</taxon>
        <taxon>Alphaproteobacteria</taxon>
        <taxon>Hyphomicrobiales</taxon>
        <taxon>Phyllobacteriaceae</taxon>
        <taxon>Mesorhizobium</taxon>
    </lineage>
</organism>